<feature type="site" description="Transition state stabilizer" evidence="13">
    <location>
        <position position="438"/>
    </location>
</feature>
<evidence type="ECO:0000259" key="18">
    <source>
        <dbReference type="Pfam" id="PF17900"/>
    </source>
</evidence>
<dbReference type="InterPro" id="IPR014782">
    <property type="entry name" value="Peptidase_M1_dom"/>
</dbReference>
<organism evidence="19 20">
    <name type="scientific">Leptosia nina</name>
    <dbReference type="NCBI Taxonomy" id="320188"/>
    <lineage>
        <taxon>Eukaryota</taxon>
        <taxon>Metazoa</taxon>
        <taxon>Ecdysozoa</taxon>
        <taxon>Arthropoda</taxon>
        <taxon>Hexapoda</taxon>
        <taxon>Insecta</taxon>
        <taxon>Pterygota</taxon>
        <taxon>Neoptera</taxon>
        <taxon>Endopterygota</taxon>
        <taxon>Lepidoptera</taxon>
        <taxon>Glossata</taxon>
        <taxon>Ditrysia</taxon>
        <taxon>Papilionoidea</taxon>
        <taxon>Pieridae</taxon>
        <taxon>Pierinae</taxon>
        <taxon>Leptosia</taxon>
    </lineage>
</organism>
<evidence type="ECO:0000256" key="1">
    <source>
        <dbReference type="ARBA" id="ARBA00004609"/>
    </source>
</evidence>
<accession>A0AAV1JA84</accession>
<dbReference type="FunFam" id="1.10.390.10:FF:000013">
    <property type="entry name" value="Aminopeptidase N"/>
    <property type="match status" value="1"/>
</dbReference>
<dbReference type="EC" id="3.4.11.-" evidence="14"/>
<keyword evidence="3 14" id="KW-0031">Aminopeptidase</keyword>
<dbReference type="Pfam" id="PF01433">
    <property type="entry name" value="Peptidase_M1"/>
    <property type="match status" value="1"/>
</dbReference>
<evidence type="ECO:0000256" key="12">
    <source>
        <dbReference type="PIRSR" id="PIRSR634016-3"/>
    </source>
</evidence>
<dbReference type="Pfam" id="PF17900">
    <property type="entry name" value="Peptidase_M1_N"/>
    <property type="match status" value="1"/>
</dbReference>
<dbReference type="InterPro" id="IPR027268">
    <property type="entry name" value="Peptidase_M4/M1_CTD_sf"/>
</dbReference>
<dbReference type="Gene3D" id="2.60.40.1730">
    <property type="entry name" value="tricorn interacting facor f3 domain"/>
    <property type="match status" value="1"/>
</dbReference>
<comment type="cofactor">
    <cofactor evidence="12 14">
        <name>Zn(2+)</name>
        <dbReference type="ChEBI" id="CHEBI:29105"/>
    </cofactor>
    <text evidence="12 14">Binds 1 zinc ion per subunit.</text>
</comment>
<proteinExistence type="inferred from homology"/>
<keyword evidence="10" id="KW-0449">Lipoprotein</keyword>
<dbReference type="GO" id="GO:0098552">
    <property type="term" value="C:side of membrane"/>
    <property type="evidence" value="ECO:0007669"/>
    <property type="project" value="UniProtKB-KW"/>
</dbReference>
<evidence type="ECO:0000256" key="3">
    <source>
        <dbReference type="ARBA" id="ARBA00022438"/>
    </source>
</evidence>
<comment type="subcellular location">
    <subcellularLocation>
        <location evidence="1">Cell membrane</location>
        <topology evidence="1">Lipid-anchor</topology>
        <topology evidence="1">GPI-anchor</topology>
    </subcellularLocation>
</comment>
<keyword evidence="6 12" id="KW-0479">Metal-binding</keyword>
<dbReference type="GO" id="GO:0042277">
    <property type="term" value="F:peptide binding"/>
    <property type="evidence" value="ECO:0007669"/>
    <property type="project" value="TreeGrafter"/>
</dbReference>
<dbReference type="AlphaFoldDB" id="A0AAV1JA84"/>
<dbReference type="InterPro" id="IPR042097">
    <property type="entry name" value="Aminopeptidase_N-like_N_sf"/>
</dbReference>
<evidence type="ECO:0000256" key="13">
    <source>
        <dbReference type="PIRSR" id="PIRSR634016-4"/>
    </source>
</evidence>
<feature type="chain" id="PRO_5043326169" description="Aminopeptidase" evidence="15">
    <location>
        <begin position="20"/>
        <end position="948"/>
    </location>
</feature>
<feature type="binding site" evidence="12">
    <location>
        <position position="355"/>
    </location>
    <ligand>
        <name>Zn(2+)</name>
        <dbReference type="ChEBI" id="CHEBI:29105"/>
        <note>catalytic</note>
    </ligand>
</feature>
<evidence type="ECO:0000256" key="4">
    <source>
        <dbReference type="ARBA" id="ARBA00022622"/>
    </source>
</evidence>
<dbReference type="GO" id="GO:0005886">
    <property type="term" value="C:plasma membrane"/>
    <property type="evidence" value="ECO:0007669"/>
    <property type="project" value="UniProtKB-SubCell"/>
</dbReference>
<feature type="signal peptide" evidence="15">
    <location>
        <begin position="1"/>
        <end position="19"/>
    </location>
</feature>
<feature type="domain" description="Aminopeptidase N-like N-terminal" evidence="18">
    <location>
        <begin position="49"/>
        <end position="238"/>
    </location>
</feature>
<dbReference type="GO" id="GO:0008270">
    <property type="term" value="F:zinc ion binding"/>
    <property type="evidence" value="ECO:0007669"/>
    <property type="project" value="UniProtKB-UniRule"/>
</dbReference>
<feature type="domain" description="ERAP1-like C-terminal" evidence="17">
    <location>
        <begin position="585"/>
        <end position="886"/>
    </location>
</feature>
<dbReference type="Gene3D" id="1.25.50.20">
    <property type="match status" value="1"/>
</dbReference>
<keyword evidence="4" id="KW-0336">GPI-anchor</keyword>
<keyword evidence="20" id="KW-1185">Reference proteome</keyword>
<keyword evidence="4" id="KW-0325">Glycoprotein</keyword>
<dbReference type="InterPro" id="IPR034016">
    <property type="entry name" value="M1_APN-typ"/>
</dbReference>
<evidence type="ECO:0000256" key="10">
    <source>
        <dbReference type="ARBA" id="ARBA00023288"/>
    </source>
</evidence>
<reference evidence="19 20" key="1">
    <citation type="submission" date="2023-11" db="EMBL/GenBank/DDBJ databases">
        <authorList>
            <person name="Okamura Y."/>
        </authorList>
    </citation>
    <scope>NUCLEOTIDE SEQUENCE [LARGE SCALE GENOMIC DNA]</scope>
</reference>
<keyword evidence="5 14" id="KW-0645">Protease</keyword>
<evidence type="ECO:0000256" key="15">
    <source>
        <dbReference type="SAM" id="SignalP"/>
    </source>
</evidence>
<feature type="active site" description="Proton acceptor" evidence="11">
    <location>
        <position position="352"/>
    </location>
</feature>
<dbReference type="SUPFAM" id="SSF55486">
    <property type="entry name" value="Metalloproteases ('zincins'), catalytic domain"/>
    <property type="match status" value="1"/>
</dbReference>
<dbReference type="CDD" id="cd09601">
    <property type="entry name" value="M1_APN-Q_like"/>
    <property type="match status" value="1"/>
</dbReference>
<evidence type="ECO:0000256" key="9">
    <source>
        <dbReference type="ARBA" id="ARBA00023049"/>
    </source>
</evidence>
<evidence type="ECO:0000256" key="8">
    <source>
        <dbReference type="ARBA" id="ARBA00022833"/>
    </source>
</evidence>
<evidence type="ECO:0000256" key="14">
    <source>
        <dbReference type="RuleBase" id="RU364040"/>
    </source>
</evidence>
<evidence type="ECO:0000256" key="5">
    <source>
        <dbReference type="ARBA" id="ARBA00022670"/>
    </source>
</evidence>
<feature type="binding site" evidence="12">
    <location>
        <position position="351"/>
    </location>
    <ligand>
        <name>Zn(2+)</name>
        <dbReference type="ChEBI" id="CHEBI:29105"/>
        <note>catalytic</note>
    </ligand>
</feature>
<gene>
    <name evidence="19" type="ORF">LNINA_LOCUS5863</name>
</gene>
<dbReference type="GO" id="GO:0043171">
    <property type="term" value="P:peptide catabolic process"/>
    <property type="evidence" value="ECO:0007669"/>
    <property type="project" value="TreeGrafter"/>
</dbReference>
<dbReference type="InterPro" id="IPR050344">
    <property type="entry name" value="Peptidase_M1_aminopeptidases"/>
</dbReference>
<evidence type="ECO:0000313" key="19">
    <source>
        <dbReference type="EMBL" id="CAK1546278.1"/>
    </source>
</evidence>
<dbReference type="GO" id="GO:0005737">
    <property type="term" value="C:cytoplasm"/>
    <property type="evidence" value="ECO:0007669"/>
    <property type="project" value="TreeGrafter"/>
</dbReference>
<dbReference type="EMBL" id="CAVLEF010000007">
    <property type="protein sequence ID" value="CAK1546278.1"/>
    <property type="molecule type" value="Genomic_DNA"/>
</dbReference>
<feature type="binding site" evidence="12">
    <location>
        <position position="374"/>
    </location>
    <ligand>
        <name>Zn(2+)</name>
        <dbReference type="ChEBI" id="CHEBI:29105"/>
        <note>catalytic</note>
    </ligand>
</feature>
<sequence>MELKLLVTIIVLTSGLVRAEPEDDLYNFEWKGYSTNLDDPKYRLLDNVQPLHISVDLDVFLDESRFDGIVQLQVEVKENMKQIVIHQNVVSIDAVSVVNMNNEVVPLNVTHPFETDSYYEILMINFAPEVAVGRYDITIMYKGRINENPHDRGFYKGYYFYGNEKRYYATTQFQPYHARKAFPCFDEPQFKSPYVITITRDANLSPSFSNMGIADTQVLTTGRVRERFRRTPTISSYLIAFHVSDFVATNNTGTSEKPFQIISRQGPTSQHAYAAEVGFKITEVMEEYFDITYYGMGQGEPMKNDHIALPDFPSGAMENWGMVNYREAYLLYDPSNTNVMDKIFIASIMAHELAHKWFGNLVTCFWWSNLWLNESFASFFEYFSAHEADPWLELDNRFILSEVQSALSGDASPSIQPMNWSTVATNPSISAHFGTTSYAKGASVLRMLEHFVTPVVFRNALRYYLTNNSYSVGYPEDMYDSFRLAVAQDPTFATAYPRIDIGQLFDSWVQNPGSPVVEVQVNMISGLITLTQRRFQLSGTAPNNIWQIPISWTHGGSPNMDNTRPSYVLTERTGTLQKPSGRENWVLLNIGQSGLYRVNYDQENWKLLASQLRSNKDVIHKMSRSQIVNDVLFFVRAGQITIPTAFDVLDFLATETDYYVWNGALTQLEWIRRRLQHLPSAHNEFTNYLLNLVDKPVKLIGYVEGRNDSASTIQQRMQILNYACSLGHEGCISDSLAKWRQFKNNNTPVPVFARRYVYCAGLRSGDASDYDFLFEKYNSSENTADMVVMLRTLPCTKDQASIRDYLYQTMYSDKIRVHDKNNAFSFALQGNEENLPTVLDFLFENYAEIRRTYGGEARLTTAMSAVAGYLTNFEDIIKYQSWVYENQVALGGAFSTGVNVVNTAVNNLKWGNNVASEIYSEVRGRSSASSITTSFCVIALALVAKLIF</sequence>
<dbReference type="PANTHER" id="PTHR11533">
    <property type="entry name" value="PROTEASE M1 ZINC METALLOPROTEASE"/>
    <property type="match status" value="1"/>
</dbReference>
<dbReference type="InterPro" id="IPR024571">
    <property type="entry name" value="ERAP1-like_C_dom"/>
</dbReference>
<evidence type="ECO:0000256" key="7">
    <source>
        <dbReference type="ARBA" id="ARBA00022801"/>
    </source>
</evidence>
<evidence type="ECO:0000259" key="16">
    <source>
        <dbReference type="Pfam" id="PF01433"/>
    </source>
</evidence>
<dbReference type="InterPro" id="IPR045357">
    <property type="entry name" value="Aminopeptidase_N-like_N"/>
</dbReference>
<dbReference type="PANTHER" id="PTHR11533:SF301">
    <property type="entry name" value="AMINOPEPTIDASE"/>
    <property type="match status" value="1"/>
</dbReference>
<dbReference type="GO" id="GO:0005615">
    <property type="term" value="C:extracellular space"/>
    <property type="evidence" value="ECO:0007669"/>
    <property type="project" value="TreeGrafter"/>
</dbReference>
<keyword evidence="4" id="KW-0472">Membrane</keyword>
<dbReference type="Gene3D" id="1.10.390.10">
    <property type="entry name" value="Neutral Protease Domain 2"/>
    <property type="match status" value="1"/>
</dbReference>
<feature type="domain" description="Peptidase M1 membrane alanine aminopeptidase" evidence="16">
    <location>
        <begin position="273"/>
        <end position="508"/>
    </location>
</feature>
<dbReference type="PRINTS" id="PR00756">
    <property type="entry name" value="ALADIPTASE"/>
</dbReference>
<name>A0AAV1JA84_9NEOP</name>
<evidence type="ECO:0000256" key="2">
    <source>
        <dbReference type="ARBA" id="ARBA00010136"/>
    </source>
</evidence>
<keyword evidence="15" id="KW-0732">Signal</keyword>
<dbReference type="SUPFAM" id="SSF63737">
    <property type="entry name" value="Leukotriene A4 hydrolase N-terminal domain"/>
    <property type="match status" value="1"/>
</dbReference>
<keyword evidence="7 14" id="KW-0378">Hydrolase</keyword>
<dbReference type="GO" id="GO:0006508">
    <property type="term" value="P:proteolysis"/>
    <property type="evidence" value="ECO:0007669"/>
    <property type="project" value="UniProtKB-KW"/>
</dbReference>
<comment type="similarity">
    <text evidence="2 14">Belongs to the peptidase M1 family.</text>
</comment>
<evidence type="ECO:0000259" key="17">
    <source>
        <dbReference type="Pfam" id="PF11838"/>
    </source>
</evidence>
<keyword evidence="8 12" id="KW-0862">Zinc</keyword>
<evidence type="ECO:0000256" key="11">
    <source>
        <dbReference type="PIRSR" id="PIRSR634016-1"/>
    </source>
</evidence>
<dbReference type="Proteomes" id="UP001497472">
    <property type="component" value="Unassembled WGS sequence"/>
</dbReference>
<dbReference type="GO" id="GO:0070006">
    <property type="term" value="F:metalloaminopeptidase activity"/>
    <property type="evidence" value="ECO:0007669"/>
    <property type="project" value="TreeGrafter"/>
</dbReference>
<dbReference type="Pfam" id="PF11838">
    <property type="entry name" value="ERAP1_C"/>
    <property type="match status" value="1"/>
</dbReference>
<evidence type="ECO:0000313" key="20">
    <source>
        <dbReference type="Proteomes" id="UP001497472"/>
    </source>
</evidence>
<protein>
    <recommendedName>
        <fullName evidence="14">Aminopeptidase</fullName>
        <ecNumber evidence="14">3.4.11.-</ecNumber>
    </recommendedName>
</protein>
<dbReference type="Gene3D" id="2.60.40.1910">
    <property type="match status" value="1"/>
</dbReference>
<comment type="caution">
    <text evidence="19">The sequence shown here is derived from an EMBL/GenBank/DDBJ whole genome shotgun (WGS) entry which is preliminary data.</text>
</comment>
<keyword evidence="9 14" id="KW-0482">Metalloprotease</keyword>
<evidence type="ECO:0000256" key="6">
    <source>
        <dbReference type="ARBA" id="ARBA00022723"/>
    </source>
</evidence>
<dbReference type="InterPro" id="IPR001930">
    <property type="entry name" value="Peptidase_M1"/>
</dbReference>